<dbReference type="EMBL" id="KK115152">
    <property type="protein sequence ID" value="KFM64296.1"/>
    <property type="molecule type" value="Genomic_DNA"/>
</dbReference>
<reference evidence="1 2" key="1">
    <citation type="submission" date="2013-11" db="EMBL/GenBank/DDBJ databases">
        <title>Genome sequencing of Stegodyphus mimosarum.</title>
        <authorList>
            <person name="Bechsgaard J."/>
        </authorList>
    </citation>
    <scope>NUCLEOTIDE SEQUENCE [LARGE SCALE GENOMIC DNA]</scope>
</reference>
<evidence type="ECO:0000313" key="2">
    <source>
        <dbReference type="Proteomes" id="UP000054359"/>
    </source>
</evidence>
<feature type="non-terminal residue" evidence="1">
    <location>
        <position position="1"/>
    </location>
</feature>
<organism evidence="1 2">
    <name type="scientific">Stegodyphus mimosarum</name>
    <name type="common">African social velvet spider</name>
    <dbReference type="NCBI Taxonomy" id="407821"/>
    <lineage>
        <taxon>Eukaryota</taxon>
        <taxon>Metazoa</taxon>
        <taxon>Ecdysozoa</taxon>
        <taxon>Arthropoda</taxon>
        <taxon>Chelicerata</taxon>
        <taxon>Arachnida</taxon>
        <taxon>Araneae</taxon>
        <taxon>Araneomorphae</taxon>
        <taxon>Entelegynae</taxon>
        <taxon>Eresoidea</taxon>
        <taxon>Eresidae</taxon>
        <taxon>Stegodyphus</taxon>
    </lineage>
</organism>
<sequence length="47" mass="5398">CFNVISYFGNNRNTFSSCYIGYICSKHECGYNIIRDPSESKVLPPFI</sequence>
<evidence type="ECO:0000313" key="1">
    <source>
        <dbReference type="EMBL" id="KFM64296.1"/>
    </source>
</evidence>
<gene>
    <name evidence="1" type="ORF">X975_17281</name>
</gene>
<keyword evidence="2" id="KW-1185">Reference proteome</keyword>
<name>A0A087TGQ7_STEMI</name>
<proteinExistence type="predicted"/>
<feature type="non-terminal residue" evidence="1">
    <location>
        <position position="47"/>
    </location>
</feature>
<accession>A0A087TGQ7</accession>
<dbReference type="AlphaFoldDB" id="A0A087TGQ7"/>
<protein>
    <submittedName>
        <fullName evidence="1">Uncharacterized protein</fullName>
    </submittedName>
</protein>
<dbReference type="Proteomes" id="UP000054359">
    <property type="component" value="Unassembled WGS sequence"/>
</dbReference>